<dbReference type="CDD" id="cd13694">
    <property type="entry name" value="PBP2_Cysteine"/>
    <property type="match status" value="1"/>
</dbReference>
<accession>A0ABS1HC42</accession>
<evidence type="ECO:0000256" key="2">
    <source>
        <dbReference type="ARBA" id="ARBA00022448"/>
    </source>
</evidence>
<dbReference type="InterPro" id="IPR001638">
    <property type="entry name" value="Solute-binding_3/MltF_N"/>
</dbReference>
<dbReference type="PANTHER" id="PTHR30085">
    <property type="entry name" value="AMINO ACID ABC TRANSPORTER PERMEASE"/>
    <property type="match status" value="1"/>
</dbReference>
<dbReference type="SUPFAM" id="SSF53850">
    <property type="entry name" value="Periplasmic binding protein-like II"/>
    <property type="match status" value="1"/>
</dbReference>
<dbReference type="SMART" id="SM00062">
    <property type="entry name" value="PBPb"/>
    <property type="match status" value="1"/>
</dbReference>
<dbReference type="Gene3D" id="3.40.190.10">
    <property type="entry name" value="Periplasmic binding protein-like II"/>
    <property type="match status" value="2"/>
</dbReference>
<evidence type="ECO:0000313" key="7">
    <source>
        <dbReference type="Proteomes" id="UP000618943"/>
    </source>
</evidence>
<evidence type="ECO:0000256" key="4">
    <source>
        <dbReference type="SAM" id="SignalP"/>
    </source>
</evidence>
<gene>
    <name evidence="6" type="ORF">JFL43_17705</name>
</gene>
<sequence>MTKKFFKNVFALITLSILVLALTACGNDNSSEDKGKTSSIDAIKERGKVRIAVFSDKPPFGYIDENGKNQGYDILLAKRIAKDLLGDESKVEFILTEAQNRVDVLKSDKVDITLANFTVTPERSEQVDFANPYMKVAIGVASPKKAAISDIQQLDGKKLLINKGTTAETYFAKNYADIEQVKYDQNTETFEALKDGRGAALAHDNTLLYAWVKENPDYVVDIKSIGDLDYIAPAVKKGNKELLDWLNEELETLGKEQFFHKAFDEVLRPVYGENVQADDVVVEGKSK</sequence>
<reference evidence="6 7" key="1">
    <citation type="submission" date="2020-12" db="EMBL/GenBank/DDBJ databases">
        <title>YIM B01967 draft genome.</title>
        <authorList>
            <person name="Yan X."/>
        </authorList>
    </citation>
    <scope>NUCLEOTIDE SEQUENCE [LARGE SCALE GENOMIC DNA]</scope>
    <source>
        <strain evidence="6 7">YIM B01967</strain>
    </source>
</reference>
<evidence type="ECO:0000256" key="1">
    <source>
        <dbReference type="ARBA" id="ARBA00010333"/>
    </source>
</evidence>
<evidence type="ECO:0000256" key="3">
    <source>
        <dbReference type="ARBA" id="ARBA00022729"/>
    </source>
</evidence>
<dbReference type="PANTHER" id="PTHR30085:SF6">
    <property type="entry name" value="ABC TRANSPORTER GLUTAMINE-BINDING PROTEIN GLNH"/>
    <property type="match status" value="1"/>
</dbReference>
<dbReference type="RefSeq" id="WP_200750059.1">
    <property type="nucleotide sequence ID" value="NZ_JAEOAH010000037.1"/>
</dbReference>
<dbReference type="Proteomes" id="UP000618943">
    <property type="component" value="Unassembled WGS sequence"/>
</dbReference>
<evidence type="ECO:0000259" key="5">
    <source>
        <dbReference type="SMART" id="SM00062"/>
    </source>
</evidence>
<proteinExistence type="inferred from homology"/>
<keyword evidence="2" id="KW-0813">Transport</keyword>
<feature type="domain" description="Solute-binding protein family 3/N-terminal" evidence="5">
    <location>
        <begin position="48"/>
        <end position="270"/>
    </location>
</feature>
<dbReference type="PROSITE" id="PS51257">
    <property type="entry name" value="PROKAR_LIPOPROTEIN"/>
    <property type="match status" value="1"/>
</dbReference>
<protein>
    <submittedName>
        <fullName evidence="6">Cysteine ABC transporter substrate-binding protein</fullName>
    </submittedName>
</protein>
<evidence type="ECO:0000313" key="6">
    <source>
        <dbReference type="EMBL" id="MBK3496662.1"/>
    </source>
</evidence>
<feature type="chain" id="PRO_5045210454" evidence="4">
    <location>
        <begin position="27"/>
        <end position="287"/>
    </location>
</feature>
<dbReference type="InterPro" id="IPR051455">
    <property type="entry name" value="Bact_solute-bind_prot3"/>
</dbReference>
<feature type="signal peptide" evidence="4">
    <location>
        <begin position="1"/>
        <end position="26"/>
    </location>
</feature>
<keyword evidence="7" id="KW-1185">Reference proteome</keyword>
<dbReference type="Pfam" id="PF00497">
    <property type="entry name" value="SBP_bac_3"/>
    <property type="match status" value="1"/>
</dbReference>
<name>A0ABS1HC42_9BACL</name>
<keyword evidence="3 4" id="KW-0732">Signal</keyword>
<comment type="similarity">
    <text evidence="1">Belongs to the bacterial solute-binding protein 3 family.</text>
</comment>
<comment type="caution">
    <text evidence="6">The sequence shown here is derived from an EMBL/GenBank/DDBJ whole genome shotgun (WGS) entry which is preliminary data.</text>
</comment>
<organism evidence="6 7">
    <name type="scientific">Viridibacillus soli</name>
    <dbReference type="NCBI Taxonomy" id="2798301"/>
    <lineage>
        <taxon>Bacteria</taxon>
        <taxon>Bacillati</taxon>
        <taxon>Bacillota</taxon>
        <taxon>Bacilli</taxon>
        <taxon>Bacillales</taxon>
        <taxon>Caryophanaceae</taxon>
        <taxon>Viridibacillus</taxon>
    </lineage>
</organism>
<dbReference type="EMBL" id="JAEOAH010000037">
    <property type="protein sequence ID" value="MBK3496662.1"/>
    <property type="molecule type" value="Genomic_DNA"/>
</dbReference>